<keyword evidence="8" id="KW-0808">Transferase</keyword>
<keyword evidence="2 5" id="KW-0812">Transmembrane</keyword>
<keyword evidence="4 5" id="KW-0472">Membrane</keyword>
<organism evidence="8 9">
    <name type="scientific">Aedoeadaptatus ivorii</name>
    <dbReference type="NCBI Taxonomy" id="54006"/>
    <lineage>
        <taxon>Bacteria</taxon>
        <taxon>Bacillati</taxon>
        <taxon>Bacillota</taxon>
        <taxon>Tissierellia</taxon>
        <taxon>Tissierellales</taxon>
        <taxon>Peptoniphilaceae</taxon>
        <taxon>Aedoeadaptatus</taxon>
    </lineage>
</organism>
<evidence type="ECO:0000256" key="1">
    <source>
        <dbReference type="ARBA" id="ARBA00004141"/>
    </source>
</evidence>
<dbReference type="Proteomes" id="UP000269544">
    <property type="component" value="Chromosome"/>
</dbReference>
<accession>A0A3S4ZR03</accession>
<dbReference type="GO" id="GO:0016020">
    <property type="term" value="C:membrane"/>
    <property type="evidence" value="ECO:0007669"/>
    <property type="project" value="UniProtKB-SubCell"/>
</dbReference>
<dbReference type="InterPro" id="IPR050256">
    <property type="entry name" value="Glycosyltransferase_2"/>
</dbReference>
<dbReference type="KEGG" id="piv:NCTC13079_01093"/>
<comment type="subcellular location">
    <subcellularLocation>
        <location evidence="1">Membrane</location>
        <topology evidence="1">Multi-pass membrane protein</topology>
    </subcellularLocation>
</comment>
<dbReference type="Pfam" id="PF04138">
    <property type="entry name" value="GtrA_DPMS_TM"/>
    <property type="match status" value="1"/>
</dbReference>
<dbReference type="InterPro" id="IPR007267">
    <property type="entry name" value="GtrA_DPMS_TM"/>
</dbReference>
<feature type="transmembrane region" description="Helical" evidence="5">
    <location>
        <begin position="262"/>
        <end position="283"/>
    </location>
</feature>
<dbReference type="SUPFAM" id="SSF53448">
    <property type="entry name" value="Nucleotide-diphospho-sugar transferases"/>
    <property type="match status" value="1"/>
</dbReference>
<dbReference type="EMBL" id="LR134523">
    <property type="protein sequence ID" value="VEJ35904.1"/>
    <property type="molecule type" value="Genomic_DNA"/>
</dbReference>
<dbReference type="PANTHER" id="PTHR48090:SF6">
    <property type="entry name" value="SLR5056 PROTEIN"/>
    <property type="match status" value="1"/>
</dbReference>
<evidence type="ECO:0000259" key="6">
    <source>
        <dbReference type="Pfam" id="PF00535"/>
    </source>
</evidence>
<evidence type="ECO:0000313" key="9">
    <source>
        <dbReference type="Proteomes" id="UP000269544"/>
    </source>
</evidence>
<keyword evidence="9" id="KW-1185">Reference proteome</keyword>
<dbReference type="GO" id="GO:0016740">
    <property type="term" value="F:transferase activity"/>
    <property type="evidence" value="ECO:0007669"/>
    <property type="project" value="UniProtKB-KW"/>
</dbReference>
<dbReference type="AlphaFoldDB" id="A0A3S4ZR03"/>
<name>A0A3S4ZR03_9FIRM</name>
<proteinExistence type="predicted"/>
<reference evidence="8 9" key="1">
    <citation type="submission" date="2018-12" db="EMBL/GenBank/DDBJ databases">
        <authorList>
            <consortium name="Pathogen Informatics"/>
        </authorList>
    </citation>
    <scope>NUCLEOTIDE SEQUENCE [LARGE SCALE GENOMIC DNA]</scope>
    <source>
        <strain evidence="8 9">NCTC13079</strain>
    </source>
</reference>
<feature type="domain" description="Glycosyltransferase 2-like" evidence="6">
    <location>
        <begin position="9"/>
        <end position="159"/>
    </location>
</feature>
<protein>
    <submittedName>
        <fullName evidence="8">Glycosyltransferase</fullName>
    </submittedName>
</protein>
<evidence type="ECO:0000313" key="8">
    <source>
        <dbReference type="EMBL" id="VEJ35904.1"/>
    </source>
</evidence>
<feature type="transmembrane region" description="Helical" evidence="5">
    <location>
        <begin position="334"/>
        <end position="354"/>
    </location>
</feature>
<gene>
    <name evidence="8" type="ORF">NCTC13079_01093</name>
</gene>
<dbReference type="Pfam" id="PF00535">
    <property type="entry name" value="Glycos_transf_2"/>
    <property type="match status" value="1"/>
</dbReference>
<dbReference type="Gene3D" id="3.90.550.10">
    <property type="entry name" value="Spore Coat Polysaccharide Biosynthesis Protein SpsA, Chain A"/>
    <property type="match status" value="1"/>
</dbReference>
<dbReference type="InterPro" id="IPR001173">
    <property type="entry name" value="Glyco_trans_2-like"/>
</dbReference>
<dbReference type="PANTHER" id="PTHR48090">
    <property type="entry name" value="UNDECAPRENYL-PHOSPHATE 4-DEOXY-4-FORMAMIDO-L-ARABINOSE TRANSFERASE-RELATED"/>
    <property type="match status" value="1"/>
</dbReference>
<evidence type="ECO:0000259" key="7">
    <source>
        <dbReference type="Pfam" id="PF04138"/>
    </source>
</evidence>
<feature type="transmembrane region" description="Helical" evidence="5">
    <location>
        <begin position="232"/>
        <end position="256"/>
    </location>
</feature>
<evidence type="ECO:0000256" key="3">
    <source>
        <dbReference type="ARBA" id="ARBA00022989"/>
    </source>
</evidence>
<feature type="transmembrane region" description="Helical" evidence="5">
    <location>
        <begin position="303"/>
        <end position="322"/>
    </location>
</feature>
<dbReference type="CDD" id="cd04179">
    <property type="entry name" value="DPM_DPG-synthase_like"/>
    <property type="match status" value="1"/>
</dbReference>
<evidence type="ECO:0000256" key="4">
    <source>
        <dbReference type="ARBA" id="ARBA00023136"/>
    </source>
</evidence>
<evidence type="ECO:0000256" key="2">
    <source>
        <dbReference type="ARBA" id="ARBA00022692"/>
    </source>
</evidence>
<dbReference type="InterPro" id="IPR029044">
    <property type="entry name" value="Nucleotide-diphossugar_trans"/>
</dbReference>
<feature type="domain" description="GtrA/DPMS transmembrane" evidence="7">
    <location>
        <begin position="235"/>
        <end position="353"/>
    </location>
</feature>
<evidence type="ECO:0000256" key="5">
    <source>
        <dbReference type="SAM" id="Phobius"/>
    </source>
</evidence>
<sequence length="357" mass="39679">MTAHPGDLVLIPAYKPDESLLSFAESLLVNGAAVLVIDDGSGAEYAPVFDALPPAVERLGYAENRGKGYAMKYGFCHIRDHMPAVQRIVTADADGQHSPPDTLGTLRTAEVHPDALALGVRSFPENTPLRSRIGNRLTAKVFRGLSGIRDLEDTQTGLRAFSRDALDFMIDVPGERYEYEMKVLMDWSRSGRAIVQYPIETIYRDAENSTSHYNPLLDSARIFRALFQRGEAILFAISGFLSFLVDFAFFNLFLHFLKAFGIAHFLVGANVMARIVSSTFNFAVNRRLVFDSKDTLARDALEYFGLVLCLLALNSGLLYLLGEVLSFHPVPAKLMVEATIFVLSYLVQQFYIFADQA</sequence>
<keyword evidence="3 5" id="KW-1133">Transmembrane helix</keyword>
<dbReference type="GO" id="GO:0000271">
    <property type="term" value="P:polysaccharide biosynthetic process"/>
    <property type="evidence" value="ECO:0007669"/>
    <property type="project" value="InterPro"/>
</dbReference>